<gene>
    <name evidence="2" type="ORF">CWI78_09010</name>
</gene>
<comment type="caution">
    <text evidence="2">The sequence shown here is derived from an EMBL/GenBank/DDBJ whole genome shotgun (WGS) entry which is preliminary data.</text>
</comment>
<organism evidence="2 3">
    <name type="scientific">Idiomarina ramblicola</name>
    <dbReference type="NCBI Taxonomy" id="263724"/>
    <lineage>
        <taxon>Bacteria</taxon>
        <taxon>Pseudomonadati</taxon>
        <taxon>Pseudomonadota</taxon>
        <taxon>Gammaproteobacteria</taxon>
        <taxon>Alteromonadales</taxon>
        <taxon>Idiomarinaceae</taxon>
        <taxon>Idiomarina</taxon>
    </lineage>
</organism>
<dbReference type="Pfam" id="PF22557">
    <property type="entry name" value="DuOB"/>
    <property type="match status" value="1"/>
</dbReference>
<evidence type="ECO:0000313" key="2">
    <source>
        <dbReference type="EMBL" id="RUO68348.1"/>
    </source>
</evidence>
<feature type="domain" description="Dual OB-containing" evidence="1">
    <location>
        <begin position="18"/>
        <end position="217"/>
    </location>
</feature>
<dbReference type="AlphaFoldDB" id="A0A432YY93"/>
<proteinExistence type="predicted"/>
<protein>
    <recommendedName>
        <fullName evidence="1">Dual OB-containing domain-containing protein</fullName>
    </recommendedName>
</protein>
<name>A0A432YY93_9GAMM</name>
<dbReference type="RefSeq" id="WP_126782349.1">
    <property type="nucleotide sequence ID" value="NZ_PIQC01000006.1"/>
</dbReference>
<dbReference type="InterPro" id="IPR054335">
    <property type="entry name" value="DuOB_dom"/>
</dbReference>
<dbReference type="EMBL" id="PIQC01000006">
    <property type="protein sequence ID" value="RUO68348.1"/>
    <property type="molecule type" value="Genomic_DNA"/>
</dbReference>
<evidence type="ECO:0000259" key="1">
    <source>
        <dbReference type="Pfam" id="PF22557"/>
    </source>
</evidence>
<reference evidence="3" key="1">
    <citation type="journal article" date="2018" name="Front. Microbiol.">
        <title>Genome-Based Analysis Reveals the Taxonomy and Diversity of the Family Idiomarinaceae.</title>
        <authorList>
            <person name="Liu Y."/>
            <person name="Lai Q."/>
            <person name="Shao Z."/>
        </authorList>
    </citation>
    <scope>NUCLEOTIDE SEQUENCE [LARGE SCALE GENOMIC DNA]</scope>
    <source>
        <strain evidence="3">R22</strain>
    </source>
</reference>
<keyword evidence="3" id="KW-1185">Reference proteome</keyword>
<dbReference type="Proteomes" id="UP000288058">
    <property type="component" value="Unassembled WGS sequence"/>
</dbReference>
<evidence type="ECO:0000313" key="3">
    <source>
        <dbReference type="Proteomes" id="UP000288058"/>
    </source>
</evidence>
<accession>A0A432YY93</accession>
<sequence length="230" mass="26103">MEEIIVTDLTRFSEGSKYVCLAGISTETGKLIRPLPYLTIVDSEKLDIRPGTKLQGVFELRPHLENPHTEDHNYDEGLTGAGRVTSDEFRRVLENSSFLTLNEGFGLPVAPKEKSYSPENCPQRSIITLKVDPKLVQIVPNQYDSNKLKAHITDGEGVALSFLSITDKGFYHFAQDHHRFDQLEEINAFIHNSQEVFVRVGLGREHKGKYWLQVNGIYTFPEPFVDLRGE</sequence>
<dbReference type="OrthoDB" id="9180840at2"/>